<name>A0A2T0LC93_9BACL</name>
<organism evidence="1 2">
    <name type="scientific">Planifilum fimeticola</name>
    <dbReference type="NCBI Taxonomy" id="201975"/>
    <lineage>
        <taxon>Bacteria</taxon>
        <taxon>Bacillati</taxon>
        <taxon>Bacillota</taxon>
        <taxon>Bacilli</taxon>
        <taxon>Bacillales</taxon>
        <taxon>Thermoactinomycetaceae</taxon>
        <taxon>Planifilum</taxon>
    </lineage>
</organism>
<sequence length="51" mass="5988">MSKCKLKKMPIHVVKGPRFKHVIKEAQQYVLQLAIKKLPKAEKNYAQEVIR</sequence>
<evidence type="ECO:0000313" key="2">
    <source>
        <dbReference type="Proteomes" id="UP000237797"/>
    </source>
</evidence>
<dbReference type="Proteomes" id="UP000237797">
    <property type="component" value="Unassembled WGS sequence"/>
</dbReference>
<evidence type="ECO:0000313" key="1">
    <source>
        <dbReference type="EMBL" id="PRX39552.1"/>
    </source>
</evidence>
<dbReference type="AlphaFoldDB" id="A0A2T0LC93"/>
<accession>A0A2T0LC93</accession>
<proteinExistence type="predicted"/>
<comment type="caution">
    <text evidence="1">The sequence shown here is derived from an EMBL/GenBank/DDBJ whole genome shotgun (WGS) entry which is preliminary data.</text>
</comment>
<protein>
    <submittedName>
        <fullName evidence="1">Uncharacterized protein</fullName>
    </submittedName>
</protein>
<dbReference type="EMBL" id="PVNE01000023">
    <property type="protein sequence ID" value="PRX39552.1"/>
    <property type="molecule type" value="Genomic_DNA"/>
</dbReference>
<dbReference type="RefSeq" id="WP_170070519.1">
    <property type="nucleotide sequence ID" value="NZ_PVNE01000023.1"/>
</dbReference>
<keyword evidence="2" id="KW-1185">Reference proteome</keyword>
<gene>
    <name evidence="1" type="ORF">CLV97_1235</name>
</gene>
<reference evidence="1 2" key="1">
    <citation type="submission" date="2018-03" db="EMBL/GenBank/DDBJ databases">
        <title>Genomic Encyclopedia of Archaeal and Bacterial Type Strains, Phase II (KMG-II): from individual species to whole genera.</title>
        <authorList>
            <person name="Goeker M."/>
        </authorList>
    </citation>
    <scope>NUCLEOTIDE SEQUENCE [LARGE SCALE GENOMIC DNA]</scope>
    <source>
        <strain evidence="1 2">DSM 44946</strain>
    </source>
</reference>